<reference evidence="3" key="1">
    <citation type="submission" date="2017-02" db="UniProtKB">
        <authorList>
            <consortium name="WormBaseParasite"/>
        </authorList>
    </citation>
    <scope>IDENTIFICATION</scope>
</reference>
<dbReference type="Proteomes" id="UP000268014">
    <property type="component" value="Unassembled WGS sequence"/>
</dbReference>
<name>A0A0N4W3W6_HAEPC</name>
<reference evidence="1 2" key="2">
    <citation type="submission" date="2018-11" db="EMBL/GenBank/DDBJ databases">
        <authorList>
            <consortium name="Pathogen Informatics"/>
        </authorList>
    </citation>
    <scope>NUCLEOTIDE SEQUENCE [LARGE SCALE GENOMIC DNA]</scope>
    <source>
        <strain evidence="1 2">MHpl1</strain>
    </source>
</reference>
<gene>
    <name evidence="1" type="ORF">HPLM_LOCUS4529</name>
</gene>
<evidence type="ECO:0000313" key="2">
    <source>
        <dbReference type="Proteomes" id="UP000268014"/>
    </source>
</evidence>
<evidence type="ECO:0000313" key="3">
    <source>
        <dbReference type="WBParaSite" id="HPLM_0000453701-mRNA-1"/>
    </source>
</evidence>
<accession>A0A0N4W3W6</accession>
<proteinExistence type="predicted"/>
<keyword evidence="2" id="KW-1185">Reference proteome</keyword>
<protein>
    <submittedName>
        <fullName evidence="3">MOSC domain-containing protein</fullName>
    </submittedName>
</protein>
<dbReference type="EMBL" id="UZAF01016221">
    <property type="protein sequence ID" value="VDO23437.1"/>
    <property type="molecule type" value="Genomic_DNA"/>
</dbReference>
<dbReference type="AlphaFoldDB" id="A0A0N4W3W6"/>
<sequence length="47" mass="5159">MRLGSLRTLSVPLQDEPSWVTGNRVGSAVYEIVHGHNFGAYDITGRT</sequence>
<evidence type="ECO:0000313" key="1">
    <source>
        <dbReference type="EMBL" id="VDO23437.1"/>
    </source>
</evidence>
<dbReference type="WBParaSite" id="HPLM_0000453701-mRNA-1">
    <property type="protein sequence ID" value="HPLM_0000453701-mRNA-1"/>
    <property type="gene ID" value="HPLM_0000453701"/>
</dbReference>
<organism evidence="3">
    <name type="scientific">Haemonchus placei</name>
    <name type="common">Barber's pole worm</name>
    <dbReference type="NCBI Taxonomy" id="6290"/>
    <lineage>
        <taxon>Eukaryota</taxon>
        <taxon>Metazoa</taxon>
        <taxon>Ecdysozoa</taxon>
        <taxon>Nematoda</taxon>
        <taxon>Chromadorea</taxon>
        <taxon>Rhabditida</taxon>
        <taxon>Rhabditina</taxon>
        <taxon>Rhabditomorpha</taxon>
        <taxon>Strongyloidea</taxon>
        <taxon>Trichostrongylidae</taxon>
        <taxon>Haemonchus</taxon>
    </lineage>
</organism>